<gene>
    <name evidence="7" type="ORF">J8273_8292</name>
</gene>
<reference evidence="7" key="1">
    <citation type="submission" date="2021-05" db="EMBL/GenBank/DDBJ databases">
        <title>A free-living protist that lacks canonical eukaryotic 1 DNA replication and segregation systems.</title>
        <authorList>
            <person name="Salas-Leiva D.E."/>
            <person name="Tromer E.C."/>
            <person name="Curtis B.A."/>
            <person name="Jerlstrom-Hultqvist J."/>
            <person name="Kolisko M."/>
            <person name="Yi Z."/>
            <person name="Salas-Leiva J.S."/>
            <person name="Gallot-Lavallee L."/>
            <person name="Kops G.J.P.L."/>
            <person name="Archibald J.M."/>
            <person name="Simpson A.G.B."/>
            <person name="Roger A.J."/>
        </authorList>
    </citation>
    <scope>NUCLEOTIDE SEQUENCE</scope>
    <source>
        <strain evidence="7">BICM</strain>
    </source>
</reference>
<dbReference type="Proteomes" id="UP000717585">
    <property type="component" value="Unassembled WGS sequence"/>
</dbReference>
<keyword evidence="3" id="KW-0963">Cytoplasm</keyword>
<feature type="domain" description="Importin subunit beta-1/Transportin-1-like TPR repeats" evidence="6">
    <location>
        <begin position="429"/>
        <end position="698"/>
    </location>
</feature>
<dbReference type="EMBL" id="JAHDYR010000066">
    <property type="protein sequence ID" value="KAG9390252.1"/>
    <property type="molecule type" value="Genomic_DNA"/>
</dbReference>
<dbReference type="GO" id="GO:0006606">
    <property type="term" value="P:protein import into nucleus"/>
    <property type="evidence" value="ECO:0007669"/>
    <property type="project" value="InterPro"/>
</dbReference>
<name>A0A8J6B555_9EUKA</name>
<dbReference type="InterPro" id="IPR011989">
    <property type="entry name" value="ARM-like"/>
</dbReference>
<dbReference type="InterPro" id="IPR058584">
    <property type="entry name" value="IMB1_TNPO1-like_TPR"/>
</dbReference>
<evidence type="ECO:0000313" key="7">
    <source>
        <dbReference type="EMBL" id="KAG9390252.1"/>
    </source>
</evidence>
<dbReference type="Pfam" id="PF25574">
    <property type="entry name" value="TPR_IMB1"/>
    <property type="match status" value="1"/>
</dbReference>
<dbReference type="GO" id="GO:0005737">
    <property type="term" value="C:cytoplasm"/>
    <property type="evidence" value="ECO:0007669"/>
    <property type="project" value="UniProtKB-SubCell"/>
</dbReference>
<keyword evidence="2" id="KW-0813">Transport</keyword>
<keyword evidence="8" id="KW-1185">Reference proteome</keyword>
<protein>
    <submittedName>
        <fullName evidence="7">HEAT repeat</fullName>
    </submittedName>
</protein>
<dbReference type="Pfam" id="PF13513">
    <property type="entry name" value="HEAT_EZ"/>
    <property type="match status" value="1"/>
</dbReference>
<evidence type="ECO:0000256" key="1">
    <source>
        <dbReference type="ARBA" id="ARBA00004496"/>
    </source>
</evidence>
<comment type="caution">
    <text evidence="7">The sequence shown here is derived from an EMBL/GenBank/DDBJ whole genome shotgun (WGS) entry which is preliminary data.</text>
</comment>
<evidence type="ECO:0000259" key="6">
    <source>
        <dbReference type="Pfam" id="PF25574"/>
    </source>
</evidence>
<evidence type="ECO:0000256" key="3">
    <source>
        <dbReference type="ARBA" id="ARBA00022490"/>
    </source>
</evidence>
<dbReference type="InterPro" id="IPR040122">
    <property type="entry name" value="Importin_beta"/>
</dbReference>
<dbReference type="PANTHER" id="PTHR10527">
    <property type="entry name" value="IMPORTIN BETA"/>
    <property type="match status" value="1"/>
</dbReference>
<evidence type="ECO:0000256" key="4">
    <source>
        <dbReference type="ARBA" id="ARBA00022737"/>
    </source>
</evidence>
<dbReference type="InterPro" id="IPR016024">
    <property type="entry name" value="ARM-type_fold"/>
</dbReference>
<proteinExistence type="predicted"/>
<evidence type="ECO:0000256" key="2">
    <source>
        <dbReference type="ARBA" id="ARBA00022448"/>
    </source>
</evidence>
<evidence type="ECO:0000256" key="5">
    <source>
        <dbReference type="ARBA" id="ARBA00022927"/>
    </source>
</evidence>
<organism evidence="7 8">
    <name type="scientific">Carpediemonas membranifera</name>
    <dbReference type="NCBI Taxonomy" id="201153"/>
    <lineage>
        <taxon>Eukaryota</taxon>
        <taxon>Metamonada</taxon>
        <taxon>Carpediemonas-like organisms</taxon>
        <taxon>Carpediemonas</taxon>
    </lineage>
</organism>
<evidence type="ECO:0000313" key="8">
    <source>
        <dbReference type="Proteomes" id="UP000717585"/>
    </source>
</evidence>
<keyword evidence="5" id="KW-0653">Protein transport</keyword>
<dbReference type="SUPFAM" id="SSF48371">
    <property type="entry name" value="ARM repeat"/>
    <property type="match status" value="1"/>
</dbReference>
<sequence length="859" mass="92443">MELLMDNQAEPHTRGIAAMALKIAAKKPMYMQLPAELRCAVRENILSALSVRENHIRRQISIAASAVAVVEVNNDSWPEFFSRVGQACYNPAAPNQIDDSTKIAYLTVMQYVCEDVEKLKLVPHSKALFEAIVNNMGVPSGLQVSTEVQEAATNALVPIIVMATELPDHLNVLSIVLDKIEQGQTPELRTAAMQALVRAIEVKYESVYDPVASGIPPLPDQTTVVQRVVQATLKAIAATGQDDMDADAVAMPAIEFWCQAADNEIDSDATNTFLASHCQAVLPVLLNALVANIEDAVDPDEWCVATACTTALSLIARAVGDAVVTWLVKPIVDALTAQGRPVGEVVAAITAIGAVVEDSSTAAVQPLLQPTLPVIVGALSDSPSPTDSVRDAASWCLGRICEHHFDVFSSDNDLNFVMSALYSRLTSEQEKPSVVSNTAWAFSKIGRHFMELTDRDVSLWITPMIKCLLRAAQRPDADQANLGAACFGAIDMLIRAMPEGSPRMGEMMDAVYSELGVIYSAVVSSSDMPQSRTVIYLEGMCNCLRSLATVAPAMMRPKIDQQLVQTVCILANKDQHPDVAEDALYAISAFTDACEDALVPMLLAAQVTTSHGAIDGYQVILADCDPGEEAADLQATAIGVVSDLIRAAPRAMRERVALFVSGVLNMLQSGRISEGALAAAYQALGDVALYLPTVFEPRFAAPLFSSVLETTHKEAKQFERVNQENELGIAGDEVDELIDGAEQVLDSTFVMLRATFLAAKQNAPLNEFLTDQLRSVAAMVSALLAVADNQFVGEEIYKAGVFMIYDWVALVGTRAAALEAQQRKIVDAFVERLHANTQDANSRAKAAATQQLLTKVGAR</sequence>
<dbReference type="OrthoDB" id="10263328at2759"/>
<dbReference type="AlphaFoldDB" id="A0A8J6B555"/>
<comment type="subcellular location">
    <subcellularLocation>
        <location evidence="1">Cytoplasm</location>
    </subcellularLocation>
</comment>
<keyword evidence="4" id="KW-0677">Repeat</keyword>
<accession>A0A8J6B555</accession>
<dbReference type="Gene3D" id="1.25.10.10">
    <property type="entry name" value="Leucine-rich Repeat Variant"/>
    <property type="match status" value="1"/>
</dbReference>